<dbReference type="RefSeq" id="WP_056975631.1">
    <property type="nucleotide sequence ID" value="NZ_AYYO01000017.1"/>
</dbReference>
<evidence type="ECO:0000313" key="4">
    <source>
        <dbReference type="Proteomes" id="UP000051679"/>
    </source>
</evidence>
<keyword evidence="1" id="KW-0808">Transferase</keyword>
<organism evidence="3 4">
    <name type="scientific">Lacticaseibacillus sharpeae JCM 1186 = DSM 20505</name>
    <dbReference type="NCBI Taxonomy" id="1291052"/>
    <lineage>
        <taxon>Bacteria</taxon>
        <taxon>Bacillati</taxon>
        <taxon>Bacillota</taxon>
        <taxon>Bacilli</taxon>
        <taxon>Lactobacillales</taxon>
        <taxon>Lactobacillaceae</taxon>
        <taxon>Lacticaseibacillus</taxon>
    </lineage>
</organism>
<name>A0A0R1ZMB8_9LACO</name>
<evidence type="ECO:0000256" key="1">
    <source>
        <dbReference type="ARBA" id="ARBA00022679"/>
    </source>
</evidence>
<dbReference type="InterPro" id="IPR000182">
    <property type="entry name" value="GNAT_dom"/>
</dbReference>
<dbReference type="AlphaFoldDB" id="A0A0R1ZMB8"/>
<dbReference type="Gene3D" id="3.40.630.30">
    <property type="match status" value="1"/>
</dbReference>
<dbReference type="PROSITE" id="PS51186">
    <property type="entry name" value="GNAT"/>
    <property type="match status" value="1"/>
</dbReference>
<dbReference type="STRING" id="1291052.FC18_GL001212"/>
<dbReference type="SUPFAM" id="SSF55729">
    <property type="entry name" value="Acyl-CoA N-acyltransferases (Nat)"/>
    <property type="match status" value="1"/>
</dbReference>
<protein>
    <recommendedName>
        <fullName evidence="2">N-acetyltransferase domain-containing protein</fullName>
    </recommendedName>
</protein>
<evidence type="ECO:0000313" key="3">
    <source>
        <dbReference type="EMBL" id="KRM55594.1"/>
    </source>
</evidence>
<reference evidence="3 4" key="1">
    <citation type="journal article" date="2015" name="Genome Announc.">
        <title>Expanding the biotechnology potential of lactobacilli through comparative genomics of 213 strains and associated genera.</title>
        <authorList>
            <person name="Sun Z."/>
            <person name="Harris H.M."/>
            <person name="McCann A."/>
            <person name="Guo C."/>
            <person name="Argimon S."/>
            <person name="Zhang W."/>
            <person name="Yang X."/>
            <person name="Jeffery I.B."/>
            <person name="Cooney J.C."/>
            <person name="Kagawa T.F."/>
            <person name="Liu W."/>
            <person name="Song Y."/>
            <person name="Salvetti E."/>
            <person name="Wrobel A."/>
            <person name="Rasinkangas P."/>
            <person name="Parkhill J."/>
            <person name="Rea M.C."/>
            <person name="O'Sullivan O."/>
            <person name="Ritari J."/>
            <person name="Douillard F.P."/>
            <person name="Paul Ross R."/>
            <person name="Yang R."/>
            <person name="Briner A.E."/>
            <person name="Felis G.E."/>
            <person name="de Vos W.M."/>
            <person name="Barrangou R."/>
            <person name="Klaenhammer T.R."/>
            <person name="Caufield P.W."/>
            <person name="Cui Y."/>
            <person name="Zhang H."/>
            <person name="O'Toole P.W."/>
        </authorList>
    </citation>
    <scope>NUCLEOTIDE SEQUENCE [LARGE SCALE GENOMIC DNA]</scope>
    <source>
        <strain evidence="3 4">DSM 20505</strain>
    </source>
</reference>
<keyword evidence="4" id="KW-1185">Reference proteome</keyword>
<dbReference type="Proteomes" id="UP000051679">
    <property type="component" value="Unassembled WGS sequence"/>
</dbReference>
<dbReference type="GO" id="GO:0008080">
    <property type="term" value="F:N-acetyltransferase activity"/>
    <property type="evidence" value="ECO:0007669"/>
    <property type="project" value="InterPro"/>
</dbReference>
<dbReference type="EMBL" id="AYYO01000017">
    <property type="protein sequence ID" value="KRM55594.1"/>
    <property type="molecule type" value="Genomic_DNA"/>
</dbReference>
<evidence type="ECO:0000259" key="2">
    <source>
        <dbReference type="PROSITE" id="PS51186"/>
    </source>
</evidence>
<dbReference type="PANTHER" id="PTHR13947">
    <property type="entry name" value="GNAT FAMILY N-ACETYLTRANSFERASE"/>
    <property type="match status" value="1"/>
</dbReference>
<dbReference type="Pfam" id="PF00583">
    <property type="entry name" value="Acetyltransf_1"/>
    <property type="match status" value="1"/>
</dbReference>
<accession>A0A0R1ZMB8</accession>
<dbReference type="PANTHER" id="PTHR13947:SF37">
    <property type="entry name" value="LD18367P"/>
    <property type="match status" value="1"/>
</dbReference>
<sequence length="162" mass="17872">MQSALIIRPITPTDDTQMATIVRKDLEEAGFALPGTAYFDPQLDRLSAFYAGQPNGAYWVLSDKVGQVYGGGGIGPYAPGIAELQKLYIRADRRGFGDGQRLIDCALTYARQHYPQVYLETFVALRAANHLYAKNGFVALDAPLPGSEHSACDAWWLLQFEK</sequence>
<dbReference type="InterPro" id="IPR016181">
    <property type="entry name" value="Acyl_CoA_acyltransferase"/>
</dbReference>
<comment type="caution">
    <text evidence="3">The sequence shown here is derived from an EMBL/GenBank/DDBJ whole genome shotgun (WGS) entry which is preliminary data.</text>
</comment>
<gene>
    <name evidence="3" type="ORF">FC18_GL001212</name>
</gene>
<dbReference type="OrthoDB" id="5419426at2"/>
<dbReference type="PATRIC" id="fig|1291052.5.peg.1230"/>
<feature type="domain" description="N-acetyltransferase" evidence="2">
    <location>
        <begin position="5"/>
        <end position="161"/>
    </location>
</feature>
<proteinExistence type="predicted"/>
<dbReference type="InterPro" id="IPR050769">
    <property type="entry name" value="NAT_camello-type"/>
</dbReference>